<gene>
    <name evidence="7" type="primary">trmH</name>
    <name evidence="9" type="ORF">C3Y92_11760</name>
</gene>
<evidence type="ECO:0000256" key="1">
    <source>
        <dbReference type="ARBA" id="ARBA00022555"/>
    </source>
</evidence>
<keyword evidence="4 7" id="KW-0949">S-adenosyl-L-methionine</keyword>
<dbReference type="InterPro" id="IPR029026">
    <property type="entry name" value="tRNA_m1G_MTases_N"/>
</dbReference>
<proteinExistence type="inferred from homology"/>
<dbReference type="InterPro" id="IPR001537">
    <property type="entry name" value="SpoU_MeTrfase"/>
</dbReference>
<evidence type="ECO:0000256" key="7">
    <source>
        <dbReference type="HAMAP-Rule" id="MF_02060"/>
    </source>
</evidence>
<dbReference type="PANTHER" id="PTHR43453">
    <property type="entry name" value="RRNA METHYLASE-LIKE"/>
    <property type="match status" value="1"/>
</dbReference>
<protein>
    <recommendedName>
        <fullName evidence="7">tRNA (guanosine(18)-2'-O)-methyltransferase</fullName>
        <ecNumber evidence="7">2.1.1.34</ecNumber>
    </recommendedName>
    <alternativeName>
        <fullName evidence="7">tRNA [Gm18] methyltransferase</fullName>
    </alternativeName>
</protein>
<dbReference type="PANTHER" id="PTHR43453:SF1">
    <property type="entry name" value="TRNA_RRNA METHYLTRANSFERASE SPOU TYPE DOMAIN-CONTAINING PROTEIN"/>
    <property type="match status" value="1"/>
</dbReference>
<dbReference type="SUPFAM" id="SSF75217">
    <property type="entry name" value="alpha/beta knot"/>
    <property type="match status" value="1"/>
</dbReference>
<organism evidence="9 10">
    <name type="scientific">Solidesulfovibrio carbinolicus</name>
    <dbReference type="NCBI Taxonomy" id="296842"/>
    <lineage>
        <taxon>Bacteria</taxon>
        <taxon>Pseudomonadati</taxon>
        <taxon>Thermodesulfobacteriota</taxon>
        <taxon>Desulfovibrionia</taxon>
        <taxon>Desulfovibrionales</taxon>
        <taxon>Desulfovibrionaceae</taxon>
        <taxon>Solidesulfovibrio</taxon>
    </lineage>
</organism>
<dbReference type="KEGG" id="dcb:C3Y92_11760"/>
<dbReference type="InterPro" id="IPR029028">
    <property type="entry name" value="Alpha/beta_knot_MTases"/>
</dbReference>
<feature type="binding site" evidence="7">
    <location>
        <position position="144"/>
    </location>
    <ligand>
        <name>S-adenosyl-L-methionine</name>
        <dbReference type="ChEBI" id="CHEBI:59789"/>
    </ligand>
</feature>
<evidence type="ECO:0000313" key="10">
    <source>
        <dbReference type="Proteomes" id="UP000293296"/>
    </source>
</evidence>
<comment type="function">
    <text evidence="7">Catalyzes the 2'-O methylation of guanosine at position 18 in tRNA.</text>
</comment>
<dbReference type="RefSeq" id="WP_129355872.1">
    <property type="nucleotide sequence ID" value="NZ_CP026538.1"/>
</dbReference>
<dbReference type="InterPro" id="IPR033671">
    <property type="entry name" value="TrmH"/>
</dbReference>
<reference evidence="9 10" key="1">
    <citation type="submission" date="2018-02" db="EMBL/GenBank/DDBJ databases">
        <title>Genome sequence of Desulfovibrio carbinolicus DSM 3852.</title>
        <authorList>
            <person name="Wilbanks E."/>
            <person name="Skennerton C.T."/>
            <person name="Orphan V.J."/>
        </authorList>
    </citation>
    <scope>NUCLEOTIDE SEQUENCE [LARGE SCALE GENOMIC DNA]</scope>
    <source>
        <strain evidence="9 10">DSM 3852</strain>
    </source>
</reference>
<dbReference type="Proteomes" id="UP000293296">
    <property type="component" value="Chromosome"/>
</dbReference>
<evidence type="ECO:0000256" key="6">
    <source>
        <dbReference type="ARBA" id="ARBA00022884"/>
    </source>
</evidence>
<comment type="catalytic activity">
    <reaction evidence="7">
        <text>guanosine(18) in tRNA + S-adenosyl-L-methionine = 2'-O-methylguanosine(18) in tRNA + S-adenosyl-L-homocysteine + H(+)</text>
        <dbReference type="Rhea" id="RHEA:20077"/>
        <dbReference type="Rhea" id="RHEA-COMP:10190"/>
        <dbReference type="Rhea" id="RHEA-COMP:10192"/>
        <dbReference type="ChEBI" id="CHEBI:15378"/>
        <dbReference type="ChEBI" id="CHEBI:57856"/>
        <dbReference type="ChEBI" id="CHEBI:59789"/>
        <dbReference type="ChEBI" id="CHEBI:74269"/>
        <dbReference type="ChEBI" id="CHEBI:74445"/>
        <dbReference type="EC" id="2.1.1.34"/>
    </reaction>
</comment>
<dbReference type="GO" id="GO:0141100">
    <property type="term" value="F:tRNA (guanine(18)-2'-O)-methyltransferase activity"/>
    <property type="evidence" value="ECO:0007669"/>
    <property type="project" value="UniProtKB-UniRule"/>
</dbReference>
<evidence type="ECO:0000256" key="2">
    <source>
        <dbReference type="ARBA" id="ARBA00022603"/>
    </source>
</evidence>
<feature type="binding site" evidence="7">
    <location>
        <position position="101"/>
    </location>
    <ligand>
        <name>S-adenosyl-L-methionine</name>
        <dbReference type="ChEBI" id="CHEBI:59789"/>
    </ligand>
</feature>
<keyword evidence="5 7" id="KW-0819">tRNA processing</keyword>
<evidence type="ECO:0000259" key="8">
    <source>
        <dbReference type="Pfam" id="PF00588"/>
    </source>
</evidence>
<dbReference type="CDD" id="cd18092">
    <property type="entry name" value="SpoU-like_TrmH"/>
    <property type="match status" value="1"/>
</dbReference>
<accession>A0A4P6I217</accession>
<keyword evidence="2 7" id="KW-0489">Methyltransferase</keyword>
<evidence type="ECO:0000256" key="5">
    <source>
        <dbReference type="ARBA" id="ARBA00022694"/>
    </source>
</evidence>
<feature type="domain" description="tRNA/rRNA methyltransferase SpoU type" evidence="8">
    <location>
        <begin position="24"/>
        <end position="164"/>
    </location>
</feature>
<comment type="caution">
    <text evidence="7">Lacks conserved residue(s) required for the propagation of feature annotation.</text>
</comment>
<dbReference type="GO" id="GO:0002938">
    <property type="term" value="P:tRNA guanine ribose methylation"/>
    <property type="evidence" value="ECO:0007669"/>
    <property type="project" value="UniProtKB-UniRule"/>
</dbReference>
<name>A0A4P6I217_9BACT</name>
<dbReference type="OrthoDB" id="9785673at2"/>
<dbReference type="HAMAP" id="MF_02060">
    <property type="entry name" value="tRNA_methyltr_TrmH"/>
    <property type="match status" value="1"/>
</dbReference>
<comment type="similarity">
    <text evidence="7">Belongs to the class IV-like SAM-binding methyltransferase superfamily. RNA methyltransferase TrmH family.</text>
</comment>
<dbReference type="EC" id="2.1.1.34" evidence="7"/>
<dbReference type="EMBL" id="CP026538">
    <property type="protein sequence ID" value="QAZ67859.1"/>
    <property type="molecule type" value="Genomic_DNA"/>
</dbReference>
<dbReference type="AlphaFoldDB" id="A0A4P6I217"/>
<evidence type="ECO:0000256" key="4">
    <source>
        <dbReference type="ARBA" id="ARBA00022691"/>
    </source>
</evidence>
<keyword evidence="6 7" id="KW-0694">RNA-binding</keyword>
<dbReference type="Gene3D" id="3.40.1280.10">
    <property type="match status" value="1"/>
</dbReference>
<keyword evidence="3 7" id="KW-0808">Transferase</keyword>
<feature type="binding site" evidence="7">
    <location>
        <position position="153"/>
    </location>
    <ligand>
        <name>S-adenosyl-L-methionine</name>
        <dbReference type="ChEBI" id="CHEBI:59789"/>
    </ligand>
</feature>
<evidence type="ECO:0000313" key="9">
    <source>
        <dbReference type="EMBL" id="QAZ67859.1"/>
    </source>
</evidence>
<keyword evidence="10" id="KW-1185">Reference proteome</keyword>
<dbReference type="Pfam" id="PF00588">
    <property type="entry name" value="SpoU_methylase"/>
    <property type="match status" value="1"/>
</dbReference>
<sequence length="196" mass="21626">MRDCITERRVRRIEEVLARRQTDLALVINNIHDPHNVSAILRSCDAFGIHRVHLLYTDTAFPALGKKSSGSAKKWVETVRHKDAASLAAVLKGQGFRLVATSFTETAVPLQKWDLTTKTAIILGNEHSGVDEDLAPHVDGALYIPMMGMVQSLNVSVAAAVILYEGFRQLEAAGRYGAPCIESEEMARLVKLWCSK</sequence>
<dbReference type="GO" id="GO:0000049">
    <property type="term" value="F:tRNA binding"/>
    <property type="evidence" value="ECO:0007669"/>
    <property type="project" value="UniProtKB-UniRule"/>
</dbReference>
<evidence type="ECO:0000256" key="3">
    <source>
        <dbReference type="ARBA" id="ARBA00022679"/>
    </source>
</evidence>
<keyword evidence="1 7" id="KW-0820">tRNA-binding</keyword>